<organism evidence="1">
    <name type="scientific">bioreactor metagenome</name>
    <dbReference type="NCBI Taxonomy" id="1076179"/>
    <lineage>
        <taxon>unclassified sequences</taxon>
        <taxon>metagenomes</taxon>
        <taxon>ecological metagenomes</taxon>
    </lineage>
</organism>
<accession>A0A645CZ42</accession>
<reference evidence="1" key="1">
    <citation type="submission" date="2019-08" db="EMBL/GenBank/DDBJ databases">
        <authorList>
            <person name="Kucharzyk K."/>
            <person name="Murdoch R.W."/>
            <person name="Higgins S."/>
            <person name="Loffler F."/>
        </authorList>
    </citation>
    <scope>NUCLEOTIDE SEQUENCE</scope>
</reference>
<evidence type="ECO:0000313" key="1">
    <source>
        <dbReference type="EMBL" id="MPM82480.1"/>
    </source>
</evidence>
<dbReference type="EMBL" id="VSSQ01031556">
    <property type="protein sequence ID" value="MPM82480.1"/>
    <property type="molecule type" value="Genomic_DNA"/>
</dbReference>
<protein>
    <submittedName>
        <fullName evidence="1">Uncharacterized protein</fullName>
    </submittedName>
</protein>
<comment type="caution">
    <text evidence="1">The sequence shown here is derived from an EMBL/GenBank/DDBJ whole genome shotgun (WGS) entry which is preliminary data.</text>
</comment>
<name>A0A645CZ42_9ZZZZ</name>
<gene>
    <name evidence="1" type="ORF">SDC9_129541</name>
</gene>
<sequence length="64" mass="7186">MEYEWGQKVEVYKNHVWVKGIVSYVEKDSPSAAVVVKGDIHASIYTPNHIRPLPDTAAHLDAKP</sequence>
<dbReference type="AlphaFoldDB" id="A0A645CZ42"/>
<proteinExistence type="predicted"/>